<dbReference type="Pfam" id="PF26130">
    <property type="entry name" value="PB1-like"/>
    <property type="match status" value="1"/>
</dbReference>
<feature type="compositionally biased region" description="Acidic residues" evidence="1">
    <location>
        <begin position="110"/>
        <end position="128"/>
    </location>
</feature>
<dbReference type="EMBL" id="RDQH01000330">
    <property type="protein sequence ID" value="RXI00814.1"/>
    <property type="molecule type" value="Genomic_DNA"/>
</dbReference>
<dbReference type="InterPro" id="IPR058594">
    <property type="entry name" value="PB1-like_dom_pln"/>
</dbReference>
<accession>A0A498K3D1</accession>
<proteinExistence type="predicted"/>
<organism evidence="3 4">
    <name type="scientific">Malus domestica</name>
    <name type="common">Apple</name>
    <name type="synonym">Pyrus malus</name>
    <dbReference type="NCBI Taxonomy" id="3750"/>
    <lineage>
        <taxon>Eukaryota</taxon>
        <taxon>Viridiplantae</taxon>
        <taxon>Streptophyta</taxon>
        <taxon>Embryophyta</taxon>
        <taxon>Tracheophyta</taxon>
        <taxon>Spermatophyta</taxon>
        <taxon>Magnoliopsida</taxon>
        <taxon>eudicotyledons</taxon>
        <taxon>Gunneridae</taxon>
        <taxon>Pentapetalae</taxon>
        <taxon>rosids</taxon>
        <taxon>fabids</taxon>
        <taxon>Rosales</taxon>
        <taxon>Rosaceae</taxon>
        <taxon>Amygdaloideae</taxon>
        <taxon>Maleae</taxon>
        <taxon>Malus</taxon>
    </lineage>
</organism>
<name>A0A498K3D1_MALDO</name>
<feature type="domain" description="PB1-like" evidence="2">
    <location>
        <begin position="1"/>
        <end position="85"/>
    </location>
</feature>
<feature type="region of interest" description="Disordered" evidence="1">
    <location>
        <begin position="69"/>
        <end position="128"/>
    </location>
</feature>
<reference evidence="3 4" key="1">
    <citation type="submission" date="2018-10" db="EMBL/GenBank/DDBJ databases">
        <title>A high-quality apple genome assembly.</title>
        <authorList>
            <person name="Hu J."/>
        </authorList>
    </citation>
    <scope>NUCLEOTIDE SEQUENCE [LARGE SCALE GENOMIC DNA]</scope>
    <source>
        <strain evidence="4">cv. HFTH1</strain>
        <tissue evidence="3">Young leaf</tissue>
    </source>
</reference>
<evidence type="ECO:0000313" key="3">
    <source>
        <dbReference type="EMBL" id="RXI00814.1"/>
    </source>
</evidence>
<dbReference type="AlphaFoldDB" id="A0A498K3D1"/>
<feature type="compositionally biased region" description="Basic and acidic residues" evidence="1">
    <location>
        <begin position="69"/>
        <end position="90"/>
    </location>
</feature>
<evidence type="ECO:0000259" key="2">
    <source>
        <dbReference type="Pfam" id="PF26130"/>
    </source>
</evidence>
<sequence>MPELFTLKINHGGKWSENAYTGGFEAWFDYVDKDFMSFFEIDEMVKKLGYDGFILYHYRISGMSYKEGLRPVDRDQDKNDYVDDEHEAKATEGGQGNGDEAEDGLFNGDNECDEDDEGDEGEEGHEAE</sequence>
<gene>
    <name evidence="3" type="ORF">DVH24_001048</name>
</gene>
<evidence type="ECO:0000313" key="4">
    <source>
        <dbReference type="Proteomes" id="UP000290289"/>
    </source>
</evidence>
<keyword evidence="4" id="KW-1185">Reference proteome</keyword>
<evidence type="ECO:0000256" key="1">
    <source>
        <dbReference type="SAM" id="MobiDB-lite"/>
    </source>
</evidence>
<protein>
    <recommendedName>
        <fullName evidence="2">PB1-like domain-containing protein</fullName>
    </recommendedName>
</protein>
<comment type="caution">
    <text evidence="3">The sequence shown here is derived from an EMBL/GenBank/DDBJ whole genome shotgun (WGS) entry which is preliminary data.</text>
</comment>
<dbReference type="Proteomes" id="UP000290289">
    <property type="component" value="Chromosome 4"/>
</dbReference>